<proteinExistence type="predicted"/>
<reference evidence="2" key="1">
    <citation type="journal article" date="2014" name="PLoS ONE">
        <title>Transcriptome-Based Identification of ABC Transporters in the Western Tarnished Plant Bug Lygus hesperus.</title>
        <authorList>
            <person name="Hull J.J."/>
            <person name="Chaney K."/>
            <person name="Geib S.M."/>
            <person name="Fabrick J.A."/>
            <person name="Brent C.S."/>
            <person name="Walsh D."/>
            <person name="Lavine L.C."/>
        </authorList>
    </citation>
    <scope>NUCLEOTIDE SEQUENCE</scope>
</reference>
<dbReference type="InterPro" id="IPR043502">
    <property type="entry name" value="DNA/RNA_pol_sf"/>
</dbReference>
<dbReference type="SUPFAM" id="SSF56672">
    <property type="entry name" value="DNA/RNA polymerases"/>
    <property type="match status" value="1"/>
</dbReference>
<organism evidence="2">
    <name type="scientific">Lygus hesperus</name>
    <name type="common">Western plant bug</name>
    <dbReference type="NCBI Taxonomy" id="30085"/>
    <lineage>
        <taxon>Eukaryota</taxon>
        <taxon>Metazoa</taxon>
        <taxon>Ecdysozoa</taxon>
        <taxon>Arthropoda</taxon>
        <taxon>Hexapoda</taxon>
        <taxon>Insecta</taxon>
        <taxon>Pterygota</taxon>
        <taxon>Neoptera</taxon>
        <taxon>Paraneoptera</taxon>
        <taxon>Hemiptera</taxon>
        <taxon>Heteroptera</taxon>
        <taxon>Panheteroptera</taxon>
        <taxon>Cimicomorpha</taxon>
        <taxon>Miridae</taxon>
        <taxon>Mirini</taxon>
        <taxon>Lygus</taxon>
    </lineage>
</organism>
<dbReference type="InterPro" id="IPR000477">
    <property type="entry name" value="RT_dom"/>
</dbReference>
<protein>
    <recommendedName>
        <fullName evidence="1">Reverse transcriptase domain-containing protein</fullName>
    </recommendedName>
</protein>
<feature type="non-terminal residue" evidence="2">
    <location>
        <position position="129"/>
    </location>
</feature>
<evidence type="ECO:0000259" key="1">
    <source>
        <dbReference type="PROSITE" id="PS50878"/>
    </source>
</evidence>
<dbReference type="EMBL" id="GBHO01041969">
    <property type="protein sequence ID" value="JAG01635.1"/>
    <property type="molecule type" value="Transcribed_RNA"/>
</dbReference>
<feature type="non-terminal residue" evidence="2">
    <location>
        <position position="1"/>
    </location>
</feature>
<dbReference type="PANTHER" id="PTHR47027:SF20">
    <property type="entry name" value="REVERSE TRANSCRIPTASE-LIKE PROTEIN WITH RNA-DIRECTED DNA POLYMERASE DOMAIN"/>
    <property type="match status" value="1"/>
</dbReference>
<dbReference type="PANTHER" id="PTHR47027">
    <property type="entry name" value="REVERSE TRANSCRIPTASE DOMAIN-CONTAINING PROTEIN"/>
    <property type="match status" value="1"/>
</dbReference>
<reference evidence="2" key="2">
    <citation type="submission" date="2014-07" db="EMBL/GenBank/DDBJ databases">
        <authorList>
            <person name="Hull J."/>
        </authorList>
    </citation>
    <scope>NUCLEOTIDE SEQUENCE</scope>
</reference>
<feature type="domain" description="Reverse transcriptase" evidence="1">
    <location>
        <begin position="1"/>
        <end position="126"/>
    </location>
</feature>
<accession>A0A0A9W9Y2</accession>
<dbReference type="Pfam" id="PF00078">
    <property type="entry name" value="RVT_1"/>
    <property type="match status" value="1"/>
</dbReference>
<name>A0A0A9W9Y2_LYGHE</name>
<sequence length="129" mass="14252">GECVEQEITMGVLQGDSLSPLIFILFMADLAEFLNNSGCAGLRIGTREIHFLMFADDVVLLADSYLEGQKVSTFNEYCKRNLLQINGDKTGAIVFGKHAKRRRLEIVCGGKKVDFVKTMQYLGVSLSSP</sequence>
<dbReference type="PROSITE" id="PS50878">
    <property type="entry name" value="RT_POL"/>
    <property type="match status" value="1"/>
</dbReference>
<dbReference type="GO" id="GO:0071897">
    <property type="term" value="P:DNA biosynthetic process"/>
    <property type="evidence" value="ECO:0007669"/>
    <property type="project" value="UniProtKB-ARBA"/>
</dbReference>
<evidence type="ECO:0000313" key="2">
    <source>
        <dbReference type="EMBL" id="JAG01635.1"/>
    </source>
</evidence>
<dbReference type="AlphaFoldDB" id="A0A0A9W9Y2"/>
<gene>
    <name evidence="2" type="ORF">CM83_104793</name>
</gene>